<reference evidence="8" key="2">
    <citation type="submission" date="2022-09" db="EMBL/GenBank/DDBJ databases">
        <authorList>
            <person name="Sun Q."/>
            <person name="Ohkuma M."/>
        </authorList>
    </citation>
    <scope>NUCLEOTIDE SEQUENCE</scope>
    <source>
        <strain evidence="8">JCM 13583</strain>
    </source>
</reference>
<feature type="binding site" evidence="6">
    <location>
        <position position="230"/>
    </location>
    <ligand>
        <name>alpha-maltose 1-phosphate</name>
        <dbReference type="ChEBI" id="CHEBI:63576"/>
    </ligand>
</feature>
<comment type="similarity">
    <text evidence="6">Belongs to the glycosyl hydrolase 13 family. GlgE subfamily.</text>
</comment>
<accession>A0AA37BTC7</accession>
<dbReference type="InterPro" id="IPR021828">
    <property type="entry name" value="GlgE_dom_N/S"/>
</dbReference>
<dbReference type="InterPro" id="IPR017853">
    <property type="entry name" value="GH"/>
</dbReference>
<dbReference type="EMBL" id="BMNY01000002">
    <property type="protein sequence ID" value="GGM77144.1"/>
    <property type="molecule type" value="Genomic_DNA"/>
</dbReference>
<dbReference type="Gene3D" id="3.20.20.80">
    <property type="entry name" value="Glycosidases"/>
    <property type="match status" value="1"/>
</dbReference>
<dbReference type="SUPFAM" id="SSF51011">
    <property type="entry name" value="Glycosyl hydrolase domain"/>
    <property type="match status" value="1"/>
</dbReference>
<feature type="domain" description="Glycosyl hydrolase family 13 catalytic" evidence="7">
    <location>
        <begin position="182"/>
        <end position="526"/>
    </location>
</feature>
<keyword evidence="3 6" id="KW-0808">Transferase</keyword>
<dbReference type="PANTHER" id="PTHR47786:SF2">
    <property type="entry name" value="GLYCOSYL HYDROLASE FAMILY 13 CATALYTIC DOMAIN-CONTAINING PROTEIN"/>
    <property type="match status" value="1"/>
</dbReference>
<feature type="binding site" evidence="6">
    <location>
        <position position="362"/>
    </location>
    <ligand>
        <name>alpha-maltose 1-phosphate</name>
        <dbReference type="ChEBI" id="CHEBI:63576"/>
    </ligand>
</feature>
<dbReference type="Pfam" id="PF11896">
    <property type="entry name" value="GlgE_dom_N_S"/>
    <property type="match status" value="1"/>
</dbReference>
<dbReference type="GO" id="GO:0004553">
    <property type="term" value="F:hydrolase activity, hydrolyzing O-glycosyl compounds"/>
    <property type="evidence" value="ECO:0007669"/>
    <property type="project" value="InterPro"/>
</dbReference>
<dbReference type="SUPFAM" id="SSF51445">
    <property type="entry name" value="(Trans)glycosidases"/>
    <property type="match status" value="1"/>
</dbReference>
<dbReference type="InterPro" id="IPR049171">
    <property type="entry name" value="GLGE_C"/>
</dbReference>
<dbReference type="GO" id="GO:0030979">
    <property type="term" value="P:alpha-glucan biosynthetic process"/>
    <property type="evidence" value="ECO:0007669"/>
    <property type="project" value="UniProtKB-UniRule"/>
</dbReference>
<comment type="catalytic activity">
    <reaction evidence="5 6">
        <text>alpha-maltose 1-phosphate + [(1-&gt;4)-alpha-D-glucosyl](n) = [(1-&gt;4)-alpha-D-glucosyl](n+2) + phosphate</text>
        <dbReference type="Rhea" id="RHEA:42692"/>
        <dbReference type="Rhea" id="RHEA-COMP:9584"/>
        <dbReference type="Rhea" id="RHEA-COMP:10183"/>
        <dbReference type="ChEBI" id="CHEBI:15444"/>
        <dbReference type="ChEBI" id="CHEBI:43474"/>
        <dbReference type="ChEBI" id="CHEBI:63576"/>
        <dbReference type="EC" id="2.4.99.16"/>
    </reaction>
</comment>
<organism evidence="8 9">
    <name type="scientific">Thermogymnomonas acidicola</name>
    <dbReference type="NCBI Taxonomy" id="399579"/>
    <lineage>
        <taxon>Archaea</taxon>
        <taxon>Methanobacteriati</taxon>
        <taxon>Thermoplasmatota</taxon>
        <taxon>Thermoplasmata</taxon>
        <taxon>Thermoplasmatales</taxon>
        <taxon>Thermogymnomonas</taxon>
    </lineage>
</organism>
<comment type="caution">
    <text evidence="8">The sequence shown here is derived from an EMBL/GenBank/DDBJ whole genome shotgun (WGS) entry which is preliminary data.</text>
</comment>
<gene>
    <name evidence="6 8" type="primary">glgE</name>
    <name evidence="8" type="ORF">GCM10007108_14030</name>
</gene>
<evidence type="ECO:0000313" key="9">
    <source>
        <dbReference type="Proteomes" id="UP000632195"/>
    </source>
</evidence>
<dbReference type="Gene3D" id="1.20.58.80">
    <property type="entry name" value="Phosphotransferase system, lactose/cellobiose-type IIA subunit"/>
    <property type="match status" value="1"/>
</dbReference>
<comment type="function">
    <text evidence="6">Maltosyltransferase that uses maltose 1-phosphate (M1P) as the sugar donor to elongate linear or branched alpha-(1-&gt;4)-glucans. Is involved in a branched alpha-glucan biosynthetic pathway from trehalose, together with TreS, Mak and GlgB.</text>
</comment>
<dbReference type="EC" id="2.4.99.16" evidence="6"/>
<keyword evidence="2 6" id="KW-0328">Glycosyltransferase</keyword>
<dbReference type="GO" id="GO:0016758">
    <property type="term" value="F:hexosyltransferase activity"/>
    <property type="evidence" value="ECO:0007669"/>
    <property type="project" value="UniProtKB-UniRule"/>
</dbReference>
<evidence type="ECO:0000256" key="2">
    <source>
        <dbReference type="ARBA" id="ARBA00022676"/>
    </source>
</evidence>
<proteinExistence type="inferred from homology"/>
<name>A0AA37BTC7_9ARCH</name>
<evidence type="ECO:0000256" key="1">
    <source>
        <dbReference type="ARBA" id="ARBA00011738"/>
    </source>
</evidence>
<evidence type="ECO:0000256" key="4">
    <source>
        <dbReference type="ARBA" id="ARBA00023277"/>
    </source>
</evidence>
<dbReference type="Proteomes" id="UP000632195">
    <property type="component" value="Unassembled WGS sequence"/>
</dbReference>
<dbReference type="InterPro" id="IPR013780">
    <property type="entry name" value="Glyco_hydro_b"/>
</dbReference>
<sequence>MVECNRYPVKRTVGEDVEVRARVFSHGTDVVLAALRYRAAGGRWKEVRMRPQPDDYFTASFTIERLSDYEFSVAGWHSPLLTWARDFAKWYASGEDVSMDAEEGREILSRALGKRPASRAAVLKRLMEAIVARDYGTIASLSTSPGLTEAAFLFDRRLHLEEGEAVRVRVEREEARFASWYEFFPRSCTSDPGKHGTLRDCTAMLRHARDLGFDTVYITPIHPIGRTNRRGKNGVIPCAPGDPGSPWAIGSDEGGHKSVNPDLGTLEDFREFLRKARSMGLEVAMDIALQCSPDHPYVREHPEWFRHRKDGSIRYAENPPKKYFDIYPFDFDTTDREGLWNEMLSIFLFWAEQGVRAFRVDNPHTKPTDFWEWLIAKVREKYPDAIFLAEAFTRPSIMYELSKVGFSMSYTYFTWRNYDYEIRDYFTEINSGEVAEHFRPMLFTNTPDILTDVLQKGGRPAFMMRAVLAATLSPLWGIYSGFELCENRARPNSEEYLDSEKYEVKARDFGAPGNINAFIARLNQIRRECRPLQFFRNVEFYRSDNPNIVCYSRWHGDEWVYVVVNVNPFEEHSATVQVPVWKFGIGFNEPYRMEDLLSGEVYNWVGEYNYVKLTPGERCAHVLRRRA</sequence>
<feature type="binding site" evidence="6">
    <location>
        <begin position="501"/>
        <end position="502"/>
    </location>
    <ligand>
        <name>alpha-maltose 1-phosphate</name>
        <dbReference type="ChEBI" id="CHEBI:63576"/>
    </ligand>
</feature>
<dbReference type="PANTHER" id="PTHR47786">
    <property type="entry name" value="ALPHA-1,4-GLUCAN:MALTOSE-1-PHOSPHATE MALTOSYLTRANSFERASE"/>
    <property type="match status" value="1"/>
</dbReference>
<dbReference type="CDD" id="cd11344">
    <property type="entry name" value="AmyAc_GlgE_like"/>
    <property type="match status" value="1"/>
</dbReference>
<dbReference type="Gene3D" id="2.60.40.10">
    <property type="entry name" value="Immunoglobulins"/>
    <property type="match status" value="1"/>
</dbReference>
<reference evidence="8" key="1">
    <citation type="journal article" date="2014" name="Int. J. Syst. Evol. Microbiol.">
        <title>Complete genome sequence of Corynebacterium casei LMG S-19264T (=DSM 44701T), isolated from a smear-ripened cheese.</title>
        <authorList>
            <consortium name="US DOE Joint Genome Institute (JGI-PGF)"/>
            <person name="Walter F."/>
            <person name="Albersmeier A."/>
            <person name="Kalinowski J."/>
            <person name="Ruckert C."/>
        </authorList>
    </citation>
    <scope>NUCLEOTIDE SEQUENCE</scope>
    <source>
        <strain evidence="8">JCM 13583</strain>
    </source>
</reference>
<feature type="binding site" evidence="6">
    <location>
        <position position="325"/>
    </location>
    <ligand>
        <name>alpha-maltose 1-phosphate</name>
        <dbReference type="ChEBI" id="CHEBI:63576"/>
    </ligand>
</feature>
<keyword evidence="9" id="KW-1185">Reference proteome</keyword>
<evidence type="ECO:0000256" key="6">
    <source>
        <dbReference type="HAMAP-Rule" id="MF_02124"/>
    </source>
</evidence>
<dbReference type="AlphaFoldDB" id="A0AA37BTC7"/>
<dbReference type="Pfam" id="PF21702">
    <property type="entry name" value="GLGE_C"/>
    <property type="match status" value="1"/>
</dbReference>
<evidence type="ECO:0000256" key="5">
    <source>
        <dbReference type="ARBA" id="ARBA00048735"/>
    </source>
</evidence>
<feature type="binding site" evidence="6">
    <location>
        <position position="290"/>
    </location>
    <ligand>
        <name>alpha-maltose 1-phosphate</name>
        <dbReference type="ChEBI" id="CHEBI:63576"/>
    </ligand>
</feature>
<dbReference type="Pfam" id="PF00128">
    <property type="entry name" value="Alpha-amylase"/>
    <property type="match status" value="1"/>
</dbReference>
<evidence type="ECO:0000259" key="7">
    <source>
        <dbReference type="SMART" id="SM00642"/>
    </source>
</evidence>
<evidence type="ECO:0000256" key="3">
    <source>
        <dbReference type="ARBA" id="ARBA00022679"/>
    </source>
</evidence>
<dbReference type="HAMAP" id="MF_02124">
    <property type="entry name" value="GlgE"/>
    <property type="match status" value="1"/>
</dbReference>
<dbReference type="Gene3D" id="2.60.40.1180">
    <property type="entry name" value="Golgi alpha-mannosidase II"/>
    <property type="match status" value="1"/>
</dbReference>
<dbReference type="InterPro" id="IPR013783">
    <property type="entry name" value="Ig-like_fold"/>
</dbReference>
<dbReference type="InterPro" id="IPR026585">
    <property type="entry name" value="GlgE"/>
</dbReference>
<dbReference type="SMART" id="SM00642">
    <property type="entry name" value="Aamy"/>
    <property type="match status" value="1"/>
</dbReference>
<feature type="site" description="Transition state stabilizer" evidence="6">
    <location>
        <position position="448"/>
    </location>
</feature>
<evidence type="ECO:0000313" key="8">
    <source>
        <dbReference type="EMBL" id="GGM77144.1"/>
    </source>
</evidence>
<dbReference type="InterPro" id="IPR006047">
    <property type="entry name" value="GH13_cat_dom"/>
</dbReference>
<feature type="active site" description="Nucleophile" evidence="6">
    <location>
        <position position="361"/>
    </location>
</feature>
<feature type="active site" description="Proton donor" evidence="6">
    <location>
        <position position="390"/>
    </location>
</feature>
<protein>
    <recommendedName>
        <fullName evidence="6">Alpha-1,4-glucan:maltose-1-phosphate maltosyltransferase</fullName>
        <shortName evidence="6">GMPMT</shortName>
        <ecNumber evidence="6">2.4.99.16</ecNumber>
    </recommendedName>
    <alternativeName>
        <fullName evidence="6">(1-&gt;4)-alpha-D-glucan:maltose-1-phosphate alpha-D-maltosyltransferase</fullName>
    </alternativeName>
</protein>
<comment type="subunit">
    <text evidence="1 6">Homodimer.</text>
</comment>
<keyword evidence="4 6" id="KW-0119">Carbohydrate metabolism</keyword>